<feature type="compositionally biased region" description="Basic and acidic residues" evidence="2">
    <location>
        <begin position="17"/>
        <end position="26"/>
    </location>
</feature>
<evidence type="ECO:0000259" key="4">
    <source>
        <dbReference type="Pfam" id="PF05118"/>
    </source>
</evidence>
<dbReference type="InterPro" id="IPR027443">
    <property type="entry name" value="IPNS-like_sf"/>
</dbReference>
<name>A0A7F5QWC7_AGRPL</name>
<proteinExistence type="inferred from homology"/>
<dbReference type="PANTHER" id="PTHR12366:SF29">
    <property type="entry name" value="ASPARTYL BETA-HYDROXYLASE, ISOFORM L"/>
    <property type="match status" value="1"/>
</dbReference>
<dbReference type="PANTHER" id="PTHR12366">
    <property type="entry name" value="ASPARTYL/ASPARAGINYL BETA-HYDROXYLASE"/>
    <property type="match status" value="1"/>
</dbReference>
<feature type="compositionally biased region" description="Acidic residues" evidence="2">
    <location>
        <begin position="249"/>
        <end position="266"/>
    </location>
</feature>
<evidence type="ECO:0000313" key="7">
    <source>
        <dbReference type="RefSeq" id="XP_025829449.1"/>
    </source>
</evidence>
<evidence type="ECO:0000313" key="5">
    <source>
        <dbReference type="Proteomes" id="UP000192223"/>
    </source>
</evidence>
<feature type="compositionally biased region" description="Basic and acidic residues" evidence="2">
    <location>
        <begin position="267"/>
        <end position="289"/>
    </location>
</feature>
<evidence type="ECO:0000256" key="2">
    <source>
        <dbReference type="SAM" id="MobiDB-lite"/>
    </source>
</evidence>
<feature type="domain" description="Aspartyl/asparaginy/proline hydroxylase" evidence="4">
    <location>
        <begin position="647"/>
        <end position="799"/>
    </location>
</feature>
<dbReference type="Pfam" id="PF14559">
    <property type="entry name" value="TPR_19"/>
    <property type="match status" value="1"/>
</dbReference>
<dbReference type="InterPro" id="IPR039038">
    <property type="entry name" value="ASPH"/>
</dbReference>
<dbReference type="Pfam" id="PF05118">
    <property type="entry name" value="Asp_Arg_Hydrox"/>
    <property type="match status" value="1"/>
</dbReference>
<feature type="compositionally biased region" description="Basic and acidic residues" evidence="2">
    <location>
        <begin position="298"/>
        <end position="307"/>
    </location>
</feature>
<feature type="transmembrane region" description="Helical" evidence="3">
    <location>
        <begin position="55"/>
        <end position="76"/>
    </location>
</feature>
<dbReference type="Pfam" id="PF13181">
    <property type="entry name" value="TPR_8"/>
    <property type="match status" value="1"/>
</dbReference>
<dbReference type="Gene3D" id="1.25.40.10">
    <property type="entry name" value="Tetratricopeptide repeat domain"/>
    <property type="match status" value="1"/>
</dbReference>
<dbReference type="SUPFAM" id="SSF48452">
    <property type="entry name" value="TPR-like"/>
    <property type="match status" value="1"/>
</dbReference>
<evidence type="ECO:0000313" key="6">
    <source>
        <dbReference type="RefSeq" id="XP_025829421.1"/>
    </source>
</evidence>
<dbReference type="AlphaFoldDB" id="A0A7F5QWC7"/>
<dbReference type="SUPFAM" id="SSF51197">
    <property type="entry name" value="Clavaminate synthase-like"/>
    <property type="match status" value="1"/>
</dbReference>
<sequence length="812" mass="93496">MSGDVQTRKRKEKKRKKDESNDESQHLQKLPAKIPPAPTDVAINANVHKDSGGGFCAKIVFFILLTALAVLIGLIITEHRGLSDVDSIKSDSKFSRIFDSWIEKSPSDEHDDDSEDKSEEQLYSQEDNISEDDEVSQEDAEDELDSNEENTEEDEEENNEEDSEKVEEEEEEEEEEDEDEEVDQKTDENEEEETDEKTDEEEEEEDEDQERTEENEEEIEEIENEKIIDGNRDVSNQDEKDENRSDEENSKDDEDGDSDEEDEDDEIVKRDTDDKVTSSEKSKIVSKEEDSLEEENKDTENVSKEINGEDSESAQTEKKSLKDIISALPVGTAYDDELTEEKAQSESSTTPKEYNLNEEKRQESEFINVIDITQKGIGEEQNSVSDTKDELSTQDASKDLGEAIHYIPDDPAYALLLFTKLLEKNPSSLKALYGKAQALNSLAAKKKSNALLEEAISTYLLVLQSQRISNEMYKEVAEKCIDRMRFRGYFGKAISVHKALIDKFPDSLEYKYQLVITYLTINRIKEARQLLQKILAIYPDNGFALVHYGFILKTVDNNLNKSVEYLRKGISTKAEGVIDGRFYFHLGDALTKLGRIHEAQQVYIEGVENKLFLSKNQRSLYNVDRLKAKPFWDKKETPYIDFFSILEKNWQNIRDEGMALLNDAGYFEDESENLRDKGEWKQLELFARGIKKKKNCQSCPLTCSIIERLHDARYCRRGQVKFSVMHPGTHVWPHCGPTNCRLRAHLGLKVPDNTFIRVCDEIRSWNEGKILIFDDSFEHEVWHNGTEIRLVLIIDVWHPELSEQEKRSLPAI</sequence>
<feature type="compositionally biased region" description="Acidic residues" evidence="2">
    <location>
        <begin position="109"/>
        <end position="118"/>
    </location>
</feature>
<reference evidence="6 7" key="1">
    <citation type="submission" date="2025-04" db="UniProtKB">
        <authorList>
            <consortium name="RefSeq"/>
        </authorList>
    </citation>
    <scope>IDENTIFICATION</scope>
    <source>
        <tissue evidence="6 7">Entire body</tissue>
    </source>
</reference>
<dbReference type="GeneID" id="108739281"/>
<gene>
    <name evidence="6 7" type="primary">LOC108739281</name>
</gene>
<feature type="compositionally biased region" description="Acidic residues" evidence="2">
    <location>
        <begin position="128"/>
        <end position="223"/>
    </location>
</feature>
<keyword evidence="3" id="KW-1133">Transmembrane helix</keyword>
<dbReference type="RefSeq" id="XP_025829449.1">
    <property type="nucleotide sequence ID" value="XM_025973664.1"/>
</dbReference>
<dbReference type="Proteomes" id="UP000192223">
    <property type="component" value="Unplaced"/>
</dbReference>
<feature type="region of interest" description="Disordered" evidence="2">
    <location>
        <begin position="337"/>
        <end position="360"/>
    </location>
</feature>
<dbReference type="KEGG" id="apln:108739281"/>
<feature type="region of interest" description="Disordered" evidence="2">
    <location>
        <begin position="1"/>
        <end position="38"/>
    </location>
</feature>
<organism evidence="5 6">
    <name type="scientific">Agrilus planipennis</name>
    <name type="common">Emerald ash borer</name>
    <name type="synonym">Agrilus marcopoli</name>
    <dbReference type="NCBI Taxonomy" id="224129"/>
    <lineage>
        <taxon>Eukaryota</taxon>
        <taxon>Metazoa</taxon>
        <taxon>Ecdysozoa</taxon>
        <taxon>Arthropoda</taxon>
        <taxon>Hexapoda</taxon>
        <taxon>Insecta</taxon>
        <taxon>Pterygota</taxon>
        <taxon>Neoptera</taxon>
        <taxon>Endopterygota</taxon>
        <taxon>Coleoptera</taxon>
        <taxon>Polyphaga</taxon>
        <taxon>Elateriformia</taxon>
        <taxon>Buprestoidea</taxon>
        <taxon>Buprestidae</taxon>
        <taxon>Agrilinae</taxon>
        <taxon>Agrilus</taxon>
    </lineage>
</organism>
<keyword evidence="5" id="KW-1185">Reference proteome</keyword>
<evidence type="ECO:0000256" key="1">
    <source>
        <dbReference type="ARBA" id="ARBA00007730"/>
    </source>
</evidence>
<dbReference type="GO" id="GO:0005783">
    <property type="term" value="C:endoplasmic reticulum"/>
    <property type="evidence" value="ECO:0007669"/>
    <property type="project" value="TreeGrafter"/>
</dbReference>
<evidence type="ECO:0000256" key="3">
    <source>
        <dbReference type="SAM" id="Phobius"/>
    </source>
</evidence>
<feature type="compositionally biased region" description="Basic and acidic residues" evidence="2">
    <location>
        <begin position="224"/>
        <end position="248"/>
    </location>
</feature>
<dbReference type="OrthoDB" id="438431at2759"/>
<comment type="similarity">
    <text evidence="1">Belongs to the aspartyl/asparaginyl beta-hydroxylase family.</text>
</comment>
<dbReference type="RefSeq" id="XP_025829421.1">
    <property type="nucleotide sequence ID" value="XM_025973636.1"/>
</dbReference>
<dbReference type="InterPro" id="IPR011990">
    <property type="entry name" value="TPR-like_helical_dom_sf"/>
</dbReference>
<keyword evidence="3" id="KW-0812">Transmembrane</keyword>
<feature type="region of interest" description="Disordered" evidence="2">
    <location>
        <begin position="104"/>
        <end position="320"/>
    </location>
</feature>
<dbReference type="InterPro" id="IPR007803">
    <property type="entry name" value="Asp/Arg/Pro-Hydrxlase"/>
</dbReference>
<dbReference type="GO" id="GO:0062101">
    <property type="term" value="F:peptidyl-aspartic acid 3-dioxygenase activity"/>
    <property type="evidence" value="ECO:0007669"/>
    <property type="project" value="InterPro"/>
</dbReference>
<keyword evidence="3" id="KW-0472">Membrane</keyword>
<protein>
    <submittedName>
        <fullName evidence="6 7">Aspartyl/asparaginyl beta-hydroxylase</fullName>
    </submittedName>
</protein>
<dbReference type="InterPro" id="IPR019734">
    <property type="entry name" value="TPR_rpt"/>
</dbReference>
<dbReference type="Gene3D" id="2.60.120.330">
    <property type="entry name" value="B-lactam Antibiotic, Isopenicillin N Synthase, Chain"/>
    <property type="match status" value="1"/>
</dbReference>
<accession>A0A7F5QWC7</accession>